<dbReference type="Proteomes" id="UP000580861">
    <property type="component" value="Unassembled WGS sequence"/>
</dbReference>
<protein>
    <submittedName>
        <fullName evidence="4">GNAT superfamily N-acetyltransferase</fullName>
    </submittedName>
</protein>
<dbReference type="AlphaFoldDB" id="A0A841AVT4"/>
<dbReference type="InterPro" id="IPR016181">
    <property type="entry name" value="Acyl_CoA_acyltransferase"/>
</dbReference>
<dbReference type="GO" id="GO:0016747">
    <property type="term" value="F:acyltransferase activity, transferring groups other than amino-acyl groups"/>
    <property type="evidence" value="ECO:0007669"/>
    <property type="project" value="InterPro"/>
</dbReference>
<evidence type="ECO:0000256" key="2">
    <source>
        <dbReference type="ARBA" id="ARBA00023315"/>
    </source>
</evidence>
<name>A0A841AVT4_9PSEU</name>
<gene>
    <name evidence="4" type="ORF">HDA45_002073</name>
</gene>
<evidence type="ECO:0000259" key="3">
    <source>
        <dbReference type="PROSITE" id="PS51186"/>
    </source>
</evidence>
<proteinExistence type="predicted"/>
<dbReference type="RefSeq" id="WP_184894110.1">
    <property type="nucleotide sequence ID" value="NZ_JACHMX010000001.1"/>
</dbReference>
<keyword evidence="2" id="KW-0012">Acyltransferase</keyword>
<dbReference type="EMBL" id="JACHMX010000001">
    <property type="protein sequence ID" value="MBB5851986.1"/>
    <property type="molecule type" value="Genomic_DNA"/>
</dbReference>
<feature type="domain" description="N-acetyltransferase" evidence="3">
    <location>
        <begin position="4"/>
        <end position="167"/>
    </location>
</feature>
<organism evidence="4 5">
    <name type="scientific">Amycolatopsis umgeniensis</name>
    <dbReference type="NCBI Taxonomy" id="336628"/>
    <lineage>
        <taxon>Bacteria</taxon>
        <taxon>Bacillati</taxon>
        <taxon>Actinomycetota</taxon>
        <taxon>Actinomycetes</taxon>
        <taxon>Pseudonocardiales</taxon>
        <taxon>Pseudonocardiaceae</taxon>
        <taxon>Amycolatopsis</taxon>
    </lineage>
</organism>
<dbReference type="PANTHER" id="PTHR43877">
    <property type="entry name" value="AMINOALKYLPHOSPHONATE N-ACETYLTRANSFERASE-RELATED-RELATED"/>
    <property type="match status" value="1"/>
</dbReference>
<accession>A0A841AVT4</accession>
<dbReference type="PROSITE" id="PS51186">
    <property type="entry name" value="GNAT"/>
    <property type="match status" value="1"/>
</dbReference>
<dbReference type="CDD" id="cd04301">
    <property type="entry name" value="NAT_SF"/>
    <property type="match status" value="1"/>
</dbReference>
<evidence type="ECO:0000256" key="1">
    <source>
        <dbReference type="ARBA" id="ARBA00022679"/>
    </source>
</evidence>
<reference evidence="4 5" key="1">
    <citation type="submission" date="2020-08" db="EMBL/GenBank/DDBJ databases">
        <title>Sequencing the genomes of 1000 actinobacteria strains.</title>
        <authorList>
            <person name="Klenk H.-P."/>
        </authorList>
    </citation>
    <scope>NUCLEOTIDE SEQUENCE [LARGE SCALE GENOMIC DNA]</scope>
    <source>
        <strain evidence="4 5">DSM 45272</strain>
    </source>
</reference>
<keyword evidence="5" id="KW-1185">Reference proteome</keyword>
<dbReference type="InterPro" id="IPR050832">
    <property type="entry name" value="Bact_Acetyltransf"/>
</dbReference>
<dbReference type="SUPFAM" id="SSF55729">
    <property type="entry name" value="Acyl-CoA N-acyltransferases (Nat)"/>
    <property type="match status" value="1"/>
</dbReference>
<comment type="caution">
    <text evidence="4">The sequence shown here is derived from an EMBL/GenBank/DDBJ whole genome shotgun (WGS) entry which is preliminary data.</text>
</comment>
<keyword evidence="1 4" id="KW-0808">Transferase</keyword>
<dbReference type="Pfam" id="PF00583">
    <property type="entry name" value="Acetyltransf_1"/>
    <property type="match status" value="1"/>
</dbReference>
<evidence type="ECO:0000313" key="5">
    <source>
        <dbReference type="Proteomes" id="UP000580861"/>
    </source>
</evidence>
<dbReference type="InterPro" id="IPR000182">
    <property type="entry name" value="GNAT_dom"/>
</dbReference>
<dbReference type="Gene3D" id="3.40.630.30">
    <property type="match status" value="1"/>
</dbReference>
<evidence type="ECO:0000313" key="4">
    <source>
        <dbReference type="EMBL" id="MBB5851986.1"/>
    </source>
</evidence>
<sequence length="169" mass="18940">MSTATIRPATVEDAWPIAEVNVRSWQSAYQGLLPELYLRDLSVECRAGRWQRVLADPANRDDVLVLVEDGSLLGFTAVDRIRGELRAIYLEPERWGTGLGRLLLDTAVAALRDSGHREATLWVLDSNERARRFYSAAGWMPDGAKKTDTMPGEDVPLSEVRYRIRLVSG</sequence>